<dbReference type="Proteomes" id="UP000235739">
    <property type="component" value="Unassembled WGS sequence"/>
</dbReference>
<dbReference type="AlphaFoldDB" id="A0A2N7RY73"/>
<sequence>MVGGAHRFAFAGGHWPAEDFGGDRPQQLGLAGGASEPVVRVSSTSGEIAGSKMFRQAPPPPILKVIGSRPKNRDRAAYSPSSGLESEGFLSTTMTLRFRISGRRQPQVLPPELLAEPRSPMRMTLALFTVFG</sequence>
<reference evidence="2 3" key="1">
    <citation type="journal article" date="2017" name="Elife">
        <title>Extensive horizontal gene transfer in cheese-associated bacteria.</title>
        <authorList>
            <person name="Bonham K.S."/>
            <person name="Wolfe B.E."/>
            <person name="Dutton R.J."/>
        </authorList>
    </citation>
    <scope>NUCLEOTIDE SEQUENCE [LARGE SCALE GENOMIC DNA]</scope>
    <source>
        <strain evidence="2 3">JB182</strain>
    </source>
</reference>
<protein>
    <submittedName>
        <fullName evidence="2">Uncharacterized protein</fullName>
    </submittedName>
</protein>
<feature type="region of interest" description="Disordered" evidence="1">
    <location>
        <begin position="49"/>
        <end position="86"/>
    </location>
</feature>
<accession>A0A2N7RY73</accession>
<dbReference type="EMBL" id="PNQX01000003">
    <property type="protein sequence ID" value="PMQ18849.1"/>
    <property type="molecule type" value="Genomic_DNA"/>
</dbReference>
<evidence type="ECO:0000313" key="2">
    <source>
        <dbReference type="EMBL" id="PMQ18849.1"/>
    </source>
</evidence>
<evidence type="ECO:0000313" key="3">
    <source>
        <dbReference type="Proteomes" id="UP000235739"/>
    </source>
</evidence>
<organism evidence="2 3">
    <name type="scientific">Glutamicibacter arilaitensis</name>
    <dbReference type="NCBI Taxonomy" id="256701"/>
    <lineage>
        <taxon>Bacteria</taxon>
        <taxon>Bacillati</taxon>
        <taxon>Actinomycetota</taxon>
        <taxon>Actinomycetes</taxon>
        <taxon>Micrococcales</taxon>
        <taxon>Micrococcaceae</taxon>
        <taxon>Glutamicibacter</taxon>
    </lineage>
</organism>
<feature type="region of interest" description="Disordered" evidence="1">
    <location>
        <begin position="15"/>
        <end position="36"/>
    </location>
</feature>
<proteinExistence type="predicted"/>
<comment type="caution">
    <text evidence="2">The sequence shown here is derived from an EMBL/GenBank/DDBJ whole genome shotgun (WGS) entry which is preliminary data.</text>
</comment>
<evidence type="ECO:0000256" key="1">
    <source>
        <dbReference type="SAM" id="MobiDB-lite"/>
    </source>
</evidence>
<gene>
    <name evidence="2" type="ORF">CIK84_15800</name>
</gene>
<name>A0A2N7RY73_9MICC</name>